<sequence>MTVVERRARDLQWDFYDRQTGVAKQRAMDRLIIVNQVEALVEGGMTKSAAVAALASLGDASAASIWTWLSAVSGISRHDRLAYLVPRFKGGGCPASIESSVLDRLAAEYFRPERPSWAECVRRVKTSADERGIVLPHARTLWRRLSVIYDVPTRALHRGEQLPAWLLRRLPANDR</sequence>
<dbReference type="InterPro" id="IPR015126">
    <property type="entry name" value="Mu_I-gamma"/>
</dbReference>
<proteinExistence type="predicted"/>
<evidence type="ECO:0000313" key="2">
    <source>
        <dbReference type="EMBL" id="QMW21637.1"/>
    </source>
</evidence>
<protein>
    <recommendedName>
        <fullName evidence="1">Mu DNA binding I gamma subdomain domain-containing protein</fullName>
    </recommendedName>
</protein>
<name>A0A7G5IE45_9SPHN</name>
<accession>A0A7G5IE45</accession>
<organism evidence="2 3">
    <name type="scientific">Sandaracinobacteroides saxicola</name>
    <dbReference type="NCBI Taxonomy" id="2759707"/>
    <lineage>
        <taxon>Bacteria</taxon>
        <taxon>Pseudomonadati</taxon>
        <taxon>Pseudomonadota</taxon>
        <taxon>Alphaproteobacteria</taxon>
        <taxon>Sphingomonadales</taxon>
        <taxon>Sphingosinicellaceae</taxon>
        <taxon>Sandaracinobacteroides</taxon>
    </lineage>
</organism>
<dbReference type="Gene3D" id="1.10.10.60">
    <property type="entry name" value="Homeodomain-like"/>
    <property type="match status" value="2"/>
</dbReference>
<evidence type="ECO:0000259" key="1">
    <source>
        <dbReference type="Pfam" id="PF09039"/>
    </source>
</evidence>
<keyword evidence="3" id="KW-1185">Reference proteome</keyword>
<evidence type="ECO:0000313" key="3">
    <source>
        <dbReference type="Proteomes" id="UP000515292"/>
    </source>
</evidence>
<dbReference type="EMBL" id="CP059851">
    <property type="protein sequence ID" value="QMW21637.1"/>
    <property type="molecule type" value="Genomic_DNA"/>
</dbReference>
<reference evidence="2 3" key="1">
    <citation type="submission" date="2020-07" db="EMBL/GenBank/DDBJ databases">
        <title>Complete genome sequence for Sandaracinobacter sp. M6.</title>
        <authorList>
            <person name="Tang Y."/>
            <person name="Liu Q."/>
            <person name="Guo Z."/>
            <person name="Lei P."/>
            <person name="Huang B."/>
        </authorList>
    </citation>
    <scope>NUCLEOTIDE SEQUENCE [LARGE SCALE GENOMIC DNA]</scope>
    <source>
        <strain evidence="2 3">M6</strain>
    </source>
</reference>
<gene>
    <name evidence="2" type="ORF">H3309_09390</name>
</gene>
<dbReference type="AlphaFoldDB" id="A0A7G5IE45"/>
<feature type="domain" description="Mu DNA binding I gamma subdomain" evidence="1">
    <location>
        <begin position="70"/>
        <end position="147"/>
    </location>
</feature>
<dbReference type="KEGG" id="sand:H3309_09390"/>
<dbReference type="InterPro" id="IPR009057">
    <property type="entry name" value="Homeodomain-like_sf"/>
</dbReference>
<dbReference type="SUPFAM" id="SSF46689">
    <property type="entry name" value="Homeodomain-like"/>
    <property type="match status" value="2"/>
</dbReference>
<dbReference type="Pfam" id="PF09039">
    <property type="entry name" value="HTH_Tnp_Mu_2"/>
    <property type="match status" value="1"/>
</dbReference>
<dbReference type="Proteomes" id="UP000515292">
    <property type="component" value="Chromosome"/>
</dbReference>